<accession>A0A8T2NWI0</accession>
<sequence length="170" mass="19094">VWQPGALFGHESGGKTKCSICLRLSLLTRGHALSSFHCHRPTPVVEITLVDYKSARVAQIQRTHWTERYSLPFQREVYSYSWATGPRRLWKIFPDSHERYPKLSERLPSIVVEPTESGDVESGELRWPPNDSASPQSPSHSQTPAQPQTAGEEEHWEGGLADCETGGETN</sequence>
<keyword evidence="4" id="KW-1185">Reference proteome</keyword>
<dbReference type="InterPro" id="IPR042945">
    <property type="entry name" value="LBH_dom_prot"/>
</dbReference>
<organism evidence="3 4">
    <name type="scientific">Albula glossodonta</name>
    <name type="common">roundjaw bonefish</name>
    <dbReference type="NCBI Taxonomy" id="121402"/>
    <lineage>
        <taxon>Eukaryota</taxon>
        <taxon>Metazoa</taxon>
        <taxon>Chordata</taxon>
        <taxon>Craniata</taxon>
        <taxon>Vertebrata</taxon>
        <taxon>Euteleostomi</taxon>
        <taxon>Actinopterygii</taxon>
        <taxon>Neopterygii</taxon>
        <taxon>Teleostei</taxon>
        <taxon>Albuliformes</taxon>
        <taxon>Albulidae</taxon>
        <taxon>Albula</taxon>
    </lineage>
</organism>
<dbReference type="PANTHER" id="PTHR14987">
    <property type="entry name" value="PROTEIN LBH-RELATED"/>
    <property type="match status" value="1"/>
</dbReference>
<proteinExistence type="predicted"/>
<dbReference type="Pfam" id="PF15317">
    <property type="entry name" value="Lbh"/>
    <property type="match status" value="1"/>
</dbReference>
<reference evidence="3" key="1">
    <citation type="thesis" date="2021" institute="BYU ScholarsArchive" country="Provo, UT, USA">
        <title>Applications of and Algorithms for Genome Assembly and Genomic Analyses with an Emphasis on Marine Teleosts.</title>
        <authorList>
            <person name="Pickett B.D."/>
        </authorList>
    </citation>
    <scope>NUCLEOTIDE SEQUENCE</scope>
    <source>
        <strain evidence="3">HI-2016</strain>
    </source>
</reference>
<evidence type="ECO:0000256" key="1">
    <source>
        <dbReference type="SAM" id="MobiDB-lite"/>
    </source>
</evidence>
<evidence type="ECO:0000313" key="4">
    <source>
        <dbReference type="Proteomes" id="UP000824540"/>
    </source>
</evidence>
<evidence type="ECO:0000313" key="3">
    <source>
        <dbReference type="EMBL" id="KAG9344715.1"/>
    </source>
</evidence>
<dbReference type="PANTHER" id="PTHR14987:SF3">
    <property type="entry name" value="LBH DOMAIN-CONTAINING PROTEIN 2"/>
    <property type="match status" value="1"/>
</dbReference>
<dbReference type="Proteomes" id="UP000824540">
    <property type="component" value="Unassembled WGS sequence"/>
</dbReference>
<dbReference type="OrthoDB" id="9421103at2759"/>
<protein>
    <recommendedName>
        <fullName evidence="2">LBH domain-containing protein</fullName>
    </recommendedName>
</protein>
<feature type="non-terminal residue" evidence="3">
    <location>
        <position position="170"/>
    </location>
</feature>
<evidence type="ECO:0000259" key="2">
    <source>
        <dbReference type="Pfam" id="PF15317"/>
    </source>
</evidence>
<gene>
    <name evidence="3" type="ORF">JZ751_010402</name>
</gene>
<comment type="caution">
    <text evidence="3">The sequence shown here is derived from an EMBL/GenBank/DDBJ whole genome shotgun (WGS) entry which is preliminary data.</text>
</comment>
<name>A0A8T2NWI0_9TELE</name>
<dbReference type="EMBL" id="JAFBMS010000019">
    <property type="protein sequence ID" value="KAG9344715.1"/>
    <property type="molecule type" value="Genomic_DNA"/>
</dbReference>
<feature type="domain" description="LBH" evidence="2">
    <location>
        <begin position="79"/>
        <end position="131"/>
    </location>
</feature>
<feature type="compositionally biased region" description="Polar residues" evidence="1">
    <location>
        <begin position="131"/>
        <end position="149"/>
    </location>
</feature>
<dbReference type="InterPro" id="IPR038990">
    <property type="entry name" value="LBH_dom"/>
</dbReference>
<feature type="region of interest" description="Disordered" evidence="1">
    <location>
        <begin position="111"/>
        <end position="170"/>
    </location>
</feature>
<dbReference type="AlphaFoldDB" id="A0A8T2NWI0"/>